<dbReference type="InterPro" id="IPR050914">
    <property type="entry name" value="snRNP_SmB/NAA38-like"/>
</dbReference>
<proteinExistence type="predicted"/>
<accession>A0AA39ZG08</accession>
<keyword evidence="4" id="KW-1185">Reference proteome</keyword>
<dbReference type="PANTHER" id="PTHR10701:SF5">
    <property type="entry name" value="N-ALPHA-ACETYLTRANSFERASE 38, NATC AUXILIARY SUBUNIT"/>
    <property type="match status" value="1"/>
</dbReference>
<dbReference type="InterPro" id="IPR010920">
    <property type="entry name" value="LSM_dom_sf"/>
</dbReference>
<evidence type="ECO:0000313" key="3">
    <source>
        <dbReference type="EMBL" id="KAK0670376.1"/>
    </source>
</evidence>
<evidence type="ECO:0000313" key="4">
    <source>
        <dbReference type="Proteomes" id="UP001174997"/>
    </source>
</evidence>
<feature type="compositionally biased region" description="Low complexity" evidence="1">
    <location>
        <begin position="140"/>
        <end position="159"/>
    </location>
</feature>
<gene>
    <name evidence="3" type="ORF">QBC41DRAFT_318025</name>
</gene>
<reference evidence="3" key="1">
    <citation type="submission" date="2023-06" db="EMBL/GenBank/DDBJ databases">
        <title>Genome-scale phylogeny and comparative genomics of the fungal order Sordariales.</title>
        <authorList>
            <consortium name="Lawrence Berkeley National Laboratory"/>
            <person name="Hensen N."/>
            <person name="Bonometti L."/>
            <person name="Westerberg I."/>
            <person name="Brannstrom I.O."/>
            <person name="Guillou S."/>
            <person name="Cros-Aarteil S."/>
            <person name="Calhoun S."/>
            <person name="Haridas S."/>
            <person name="Kuo A."/>
            <person name="Mondo S."/>
            <person name="Pangilinan J."/>
            <person name="Riley R."/>
            <person name="Labutti K."/>
            <person name="Andreopoulos B."/>
            <person name="Lipzen A."/>
            <person name="Chen C."/>
            <person name="Yanf M."/>
            <person name="Daum C."/>
            <person name="Ng V."/>
            <person name="Clum A."/>
            <person name="Steindorff A."/>
            <person name="Ohm R."/>
            <person name="Martin F."/>
            <person name="Silar P."/>
            <person name="Natvig D."/>
            <person name="Lalanne C."/>
            <person name="Gautier V."/>
            <person name="Ament-Velasquez S.L."/>
            <person name="Kruys A."/>
            <person name="Hutchinson M.I."/>
            <person name="Powell A.J."/>
            <person name="Barry K."/>
            <person name="Miller A.N."/>
            <person name="Grigoriev I.V."/>
            <person name="Debuchy R."/>
            <person name="Gladieux P."/>
            <person name="Thoren M.H."/>
            <person name="Johannesson H."/>
        </authorList>
    </citation>
    <scope>NUCLEOTIDE SEQUENCE</scope>
    <source>
        <strain evidence="3">CBS 307.81</strain>
    </source>
</reference>
<evidence type="ECO:0000259" key="2">
    <source>
        <dbReference type="SMART" id="SM00651"/>
    </source>
</evidence>
<feature type="region of interest" description="Disordered" evidence="1">
    <location>
        <begin position="133"/>
        <end position="166"/>
    </location>
</feature>
<dbReference type="InterPro" id="IPR001163">
    <property type="entry name" value="Sm_dom_euk/arc"/>
</dbReference>
<dbReference type="GO" id="GO:0031417">
    <property type="term" value="C:NatC complex"/>
    <property type="evidence" value="ECO:0007669"/>
    <property type="project" value="InterPro"/>
</dbReference>
<dbReference type="Gene3D" id="2.30.30.100">
    <property type="match status" value="1"/>
</dbReference>
<dbReference type="SUPFAM" id="SSF50182">
    <property type="entry name" value="Sm-like ribonucleoproteins"/>
    <property type="match status" value="1"/>
</dbReference>
<protein>
    <recommendedName>
        <fullName evidence="2">Sm domain-containing protein</fullName>
    </recommendedName>
</protein>
<dbReference type="Proteomes" id="UP001174997">
    <property type="component" value="Unassembled WGS sequence"/>
</dbReference>
<dbReference type="AlphaFoldDB" id="A0AA39ZG08"/>
<dbReference type="InterPro" id="IPR034110">
    <property type="entry name" value="LSMD1_Sm"/>
</dbReference>
<name>A0AA39ZG08_9PEZI</name>
<evidence type="ECO:0000256" key="1">
    <source>
        <dbReference type="SAM" id="MobiDB-lite"/>
    </source>
</evidence>
<feature type="domain" description="Sm" evidence="2">
    <location>
        <begin position="38"/>
        <end position="127"/>
    </location>
</feature>
<dbReference type="Pfam" id="PF01423">
    <property type="entry name" value="LSM"/>
    <property type="match status" value="1"/>
</dbReference>
<dbReference type="SMART" id="SM00651">
    <property type="entry name" value="Sm"/>
    <property type="match status" value="1"/>
</dbReference>
<organism evidence="3 4">
    <name type="scientific">Cercophora samala</name>
    <dbReference type="NCBI Taxonomy" id="330535"/>
    <lineage>
        <taxon>Eukaryota</taxon>
        <taxon>Fungi</taxon>
        <taxon>Dikarya</taxon>
        <taxon>Ascomycota</taxon>
        <taxon>Pezizomycotina</taxon>
        <taxon>Sordariomycetes</taxon>
        <taxon>Sordariomycetidae</taxon>
        <taxon>Sordariales</taxon>
        <taxon>Lasiosphaeriaceae</taxon>
        <taxon>Cercophora</taxon>
    </lineage>
</organism>
<dbReference type="PANTHER" id="PTHR10701">
    <property type="entry name" value="SMALL NUCLEAR RIBONUCLEOPROTEIN-ASSOCIATED PROTEIN B AND N"/>
    <property type="match status" value="1"/>
</dbReference>
<comment type="caution">
    <text evidence="3">The sequence shown here is derived from an EMBL/GenBank/DDBJ whole genome shotgun (WGS) entry which is preliminary data.</text>
</comment>
<dbReference type="EMBL" id="JAULSY010000032">
    <property type="protein sequence ID" value="KAK0670376.1"/>
    <property type="molecule type" value="Genomic_DNA"/>
</dbReference>
<sequence>MQPPPLFPLSRNNHRGRSKAIMNYDALPTPSSKAEATDFLQTLLNKNLRVGTTDGRMFWGSFKCTDSDCNLVLQHTYEYRPPSLSQLQSAATTTTTTTTTTKVVMDMTSRYLGLVVVPGQYITKIEVEEFASQLKKKQQKQSPPQQPQQQQPQQQQQQPTRKVEIS</sequence>
<dbReference type="CDD" id="cd06168">
    <property type="entry name" value="LSMD1"/>
    <property type="match status" value="1"/>
</dbReference>